<name>A0A6A5WVU8_9PLEO</name>
<evidence type="ECO:0000313" key="4">
    <source>
        <dbReference type="Proteomes" id="UP000799779"/>
    </source>
</evidence>
<evidence type="ECO:0000256" key="1">
    <source>
        <dbReference type="SAM" id="MobiDB-lite"/>
    </source>
</evidence>
<proteinExistence type="predicted"/>
<protein>
    <submittedName>
        <fullName evidence="3">Uncharacterized protein</fullName>
    </submittedName>
</protein>
<gene>
    <name evidence="3" type="ORF">P154DRAFT_518139</name>
</gene>
<organism evidence="3 4">
    <name type="scientific">Amniculicola lignicola CBS 123094</name>
    <dbReference type="NCBI Taxonomy" id="1392246"/>
    <lineage>
        <taxon>Eukaryota</taxon>
        <taxon>Fungi</taxon>
        <taxon>Dikarya</taxon>
        <taxon>Ascomycota</taxon>
        <taxon>Pezizomycotina</taxon>
        <taxon>Dothideomycetes</taxon>
        <taxon>Pleosporomycetidae</taxon>
        <taxon>Pleosporales</taxon>
        <taxon>Amniculicolaceae</taxon>
        <taxon>Amniculicola</taxon>
    </lineage>
</organism>
<dbReference type="EMBL" id="ML977561">
    <property type="protein sequence ID" value="KAF2005890.1"/>
    <property type="molecule type" value="Genomic_DNA"/>
</dbReference>
<evidence type="ECO:0000313" key="3">
    <source>
        <dbReference type="EMBL" id="KAF2005890.1"/>
    </source>
</evidence>
<keyword evidence="2" id="KW-0812">Transmembrane</keyword>
<feature type="transmembrane region" description="Helical" evidence="2">
    <location>
        <begin position="121"/>
        <end position="142"/>
    </location>
</feature>
<sequence length="165" mass="18207">MAEKSLRSSRSSTIASTLPPYSDCNATPSYQPSCLPPSENVSAGPLSEKGTKRRSGSGPPPAPPDAVNMPWLGCCNRRQDHHSLLLHLRENIHKKVKSGSTKYHQWKCSVKKALQPCKKSLSRFLGIAGFWLLTPLLCWISPGEWFSVVYPAAYGCECIDFCIQT</sequence>
<accession>A0A6A5WVU8</accession>
<dbReference type="Proteomes" id="UP000799779">
    <property type="component" value="Unassembled WGS sequence"/>
</dbReference>
<reference evidence="3" key="1">
    <citation type="journal article" date="2020" name="Stud. Mycol.">
        <title>101 Dothideomycetes genomes: a test case for predicting lifestyles and emergence of pathogens.</title>
        <authorList>
            <person name="Haridas S."/>
            <person name="Albert R."/>
            <person name="Binder M."/>
            <person name="Bloem J."/>
            <person name="Labutti K."/>
            <person name="Salamov A."/>
            <person name="Andreopoulos B."/>
            <person name="Baker S."/>
            <person name="Barry K."/>
            <person name="Bills G."/>
            <person name="Bluhm B."/>
            <person name="Cannon C."/>
            <person name="Castanera R."/>
            <person name="Culley D."/>
            <person name="Daum C."/>
            <person name="Ezra D."/>
            <person name="Gonzalez J."/>
            <person name="Henrissat B."/>
            <person name="Kuo A."/>
            <person name="Liang C."/>
            <person name="Lipzen A."/>
            <person name="Lutzoni F."/>
            <person name="Magnuson J."/>
            <person name="Mondo S."/>
            <person name="Nolan M."/>
            <person name="Ohm R."/>
            <person name="Pangilinan J."/>
            <person name="Park H.-J."/>
            <person name="Ramirez L."/>
            <person name="Alfaro M."/>
            <person name="Sun H."/>
            <person name="Tritt A."/>
            <person name="Yoshinaga Y."/>
            <person name="Zwiers L.-H."/>
            <person name="Turgeon B."/>
            <person name="Goodwin S."/>
            <person name="Spatafora J."/>
            <person name="Crous P."/>
            <person name="Grigoriev I."/>
        </authorList>
    </citation>
    <scope>NUCLEOTIDE SEQUENCE</scope>
    <source>
        <strain evidence="3">CBS 123094</strain>
    </source>
</reference>
<keyword evidence="4" id="KW-1185">Reference proteome</keyword>
<keyword evidence="2" id="KW-1133">Transmembrane helix</keyword>
<feature type="region of interest" description="Disordered" evidence="1">
    <location>
        <begin position="1"/>
        <end position="65"/>
    </location>
</feature>
<feature type="compositionally biased region" description="Low complexity" evidence="1">
    <location>
        <begin position="8"/>
        <end position="18"/>
    </location>
</feature>
<keyword evidence="2" id="KW-0472">Membrane</keyword>
<evidence type="ECO:0000256" key="2">
    <source>
        <dbReference type="SAM" id="Phobius"/>
    </source>
</evidence>
<dbReference type="AlphaFoldDB" id="A0A6A5WVU8"/>